<reference evidence="2 3" key="1">
    <citation type="journal article" date="2016" name="Nat. Commun.">
        <title>Thousands of microbial genomes shed light on interconnected biogeochemical processes in an aquifer system.</title>
        <authorList>
            <person name="Anantharaman K."/>
            <person name="Brown C.T."/>
            <person name="Hug L.A."/>
            <person name="Sharon I."/>
            <person name="Castelle C.J."/>
            <person name="Probst A.J."/>
            <person name="Thomas B.C."/>
            <person name="Singh A."/>
            <person name="Wilkins M.J."/>
            <person name="Karaoz U."/>
            <person name="Brodie E.L."/>
            <person name="Williams K.H."/>
            <person name="Hubbard S.S."/>
            <person name="Banfield J.F."/>
        </authorList>
    </citation>
    <scope>NUCLEOTIDE SEQUENCE [LARGE SCALE GENOMIC DNA]</scope>
</reference>
<evidence type="ECO:0000256" key="1">
    <source>
        <dbReference type="SAM" id="MobiDB-lite"/>
    </source>
</evidence>
<sequence>MPQQGFTNISPIGRRYGFDLPSILAEMQSLEQELADGFVEIARLLAEQQDHGEGVDRDGYRSQGVRDLRNRTRKHRVLVEEMRRPGFPKHDADGERDRGHRGLLSRI</sequence>
<name>A0A1G2L9G6_9BACT</name>
<protein>
    <submittedName>
        <fullName evidence="2">Uncharacterized protein</fullName>
    </submittedName>
</protein>
<comment type="caution">
    <text evidence="2">The sequence shown here is derived from an EMBL/GenBank/DDBJ whole genome shotgun (WGS) entry which is preliminary data.</text>
</comment>
<evidence type="ECO:0000313" key="3">
    <source>
        <dbReference type="Proteomes" id="UP000176705"/>
    </source>
</evidence>
<dbReference type="EMBL" id="MHQS01000019">
    <property type="protein sequence ID" value="OHA08275.1"/>
    <property type="molecule type" value="Genomic_DNA"/>
</dbReference>
<accession>A0A1G2L9G6</accession>
<proteinExistence type="predicted"/>
<dbReference type="AlphaFoldDB" id="A0A1G2L9G6"/>
<dbReference type="Proteomes" id="UP000176705">
    <property type="component" value="Unassembled WGS sequence"/>
</dbReference>
<feature type="region of interest" description="Disordered" evidence="1">
    <location>
        <begin position="80"/>
        <end position="107"/>
    </location>
</feature>
<evidence type="ECO:0000313" key="2">
    <source>
        <dbReference type="EMBL" id="OHA08275.1"/>
    </source>
</evidence>
<gene>
    <name evidence="2" type="ORF">A3B37_02820</name>
</gene>
<organism evidence="2 3">
    <name type="scientific">Candidatus Sungbacteria bacterium RIFCSPLOWO2_01_FULL_59_16</name>
    <dbReference type="NCBI Taxonomy" id="1802280"/>
    <lineage>
        <taxon>Bacteria</taxon>
        <taxon>Candidatus Sungiibacteriota</taxon>
    </lineage>
</organism>
<feature type="compositionally biased region" description="Basic and acidic residues" evidence="1">
    <location>
        <begin position="80"/>
        <end position="100"/>
    </location>
</feature>